<evidence type="ECO:0000256" key="1">
    <source>
        <dbReference type="ARBA" id="ARBA00004141"/>
    </source>
</evidence>
<feature type="transmembrane region" description="Helical" evidence="8">
    <location>
        <begin position="47"/>
        <end position="76"/>
    </location>
</feature>
<dbReference type="EMBL" id="VLLF01000002">
    <property type="protein sequence ID" value="TWI90410.1"/>
    <property type="molecule type" value="Genomic_DNA"/>
</dbReference>
<organism evidence="9 10">
    <name type="scientific">Roseibium hamelinense</name>
    <dbReference type="NCBI Taxonomy" id="150831"/>
    <lineage>
        <taxon>Bacteria</taxon>
        <taxon>Pseudomonadati</taxon>
        <taxon>Pseudomonadota</taxon>
        <taxon>Alphaproteobacteria</taxon>
        <taxon>Hyphomicrobiales</taxon>
        <taxon>Stappiaceae</taxon>
        <taxon>Roseibium</taxon>
    </lineage>
</organism>
<proteinExistence type="inferred from homology"/>
<dbReference type="RefSeq" id="WP_145341560.1">
    <property type="nucleotide sequence ID" value="NZ_SMLY01000085.1"/>
</dbReference>
<feature type="transmembrane region" description="Helical" evidence="8">
    <location>
        <begin position="7"/>
        <end position="27"/>
    </location>
</feature>
<dbReference type="GO" id="GO:0005886">
    <property type="term" value="C:plasma membrane"/>
    <property type="evidence" value="ECO:0007669"/>
    <property type="project" value="TreeGrafter"/>
</dbReference>
<dbReference type="GO" id="GO:0009273">
    <property type="term" value="P:peptidoglycan-based cell wall biogenesis"/>
    <property type="evidence" value="ECO:0007669"/>
    <property type="project" value="TreeGrafter"/>
</dbReference>
<evidence type="ECO:0000256" key="2">
    <source>
        <dbReference type="ARBA" id="ARBA00010185"/>
    </source>
</evidence>
<evidence type="ECO:0000256" key="4">
    <source>
        <dbReference type="ARBA" id="ARBA00022692"/>
    </source>
</evidence>
<dbReference type="OrthoDB" id="9799199at2"/>
<feature type="transmembrane region" description="Helical" evidence="8">
    <location>
        <begin position="146"/>
        <end position="166"/>
    </location>
</feature>
<comment type="subcellular location">
    <subcellularLocation>
        <location evidence="1">Membrane</location>
        <topology evidence="1">Multi-pass membrane protein</topology>
    </subcellularLocation>
</comment>
<feature type="transmembrane region" description="Helical" evidence="8">
    <location>
        <begin position="88"/>
        <end position="106"/>
    </location>
</feature>
<dbReference type="UniPathway" id="UPA00557">
    <property type="reaction ID" value="UER00614"/>
</dbReference>
<evidence type="ECO:0000256" key="6">
    <source>
        <dbReference type="ARBA" id="ARBA00023136"/>
    </source>
</evidence>
<keyword evidence="10" id="KW-1185">Reference proteome</keyword>
<dbReference type="GO" id="GO:0004605">
    <property type="term" value="F:phosphatidate cytidylyltransferase activity"/>
    <property type="evidence" value="ECO:0007669"/>
    <property type="project" value="UniProtKB-EC"/>
</dbReference>
<accession>A0A562TBW2</accession>
<dbReference type="PANTHER" id="PTHR43535">
    <property type="entry name" value="PHOSPHATIDATE CYTIDYLYLTRANSFERASE"/>
    <property type="match status" value="1"/>
</dbReference>
<evidence type="ECO:0000256" key="5">
    <source>
        <dbReference type="ARBA" id="ARBA00022989"/>
    </source>
</evidence>
<dbReference type="PANTHER" id="PTHR43535:SF1">
    <property type="entry name" value="PHOSPHATIDATE CYTIDYLYLTRANSFERASE"/>
    <property type="match status" value="1"/>
</dbReference>
<comment type="similarity">
    <text evidence="2 7">Belongs to the CDS family.</text>
</comment>
<dbReference type="EC" id="2.7.7.41" evidence="7"/>
<dbReference type="PROSITE" id="PS01315">
    <property type="entry name" value="CDS"/>
    <property type="match status" value="1"/>
</dbReference>
<keyword evidence="5 8" id="KW-1133">Transmembrane helix</keyword>
<gene>
    <name evidence="9" type="ORF">JM93_01391</name>
</gene>
<dbReference type="Proteomes" id="UP000320593">
    <property type="component" value="Unassembled WGS sequence"/>
</dbReference>
<dbReference type="GO" id="GO:0016024">
    <property type="term" value="P:CDP-diacylglycerol biosynthetic process"/>
    <property type="evidence" value="ECO:0007669"/>
    <property type="project" value="UniProtKB-UniPathway"/>
</dbReference>
<dbReference type="Pfam" id="PF01148">
    <property type="entry name" value="CTP_transf_1"/>
    <property type="match status" value="1"/>
</dbReference>
<keyword evidence="4 7" id="KW-0812">Transmembrane</keyword>
<protein>
    <recommendedName>
        <fullName evidence="7">Phosphatidate cytidylyltransferase</fullName>
        <ecNumber evidence="7">2.7.7.41</ecNumber>
    </recommendedName>
</protein>
<name>A0A562TBW2_9HYPH</name>
<feature type="transmembrane region" description="Helical" evidence="8">
    <location>
        <begin position="219"/>
        <end position="239"/>
    </location>
</feature>
<keyword evidence="6 8" id="KW-0472">Membrane</keyword>
<feature type="transmembrane region" description="Helical" evidence="8">
    <location>
        <begin position="178"/>
        <end position="198"/>
    </location>
</feature>
<dbReference type="InterPro" id="IPR000374">
    <property type="entry name" value="PC_trans"/>
</dbReference>
<comment type="caution">
    <text evidence="9">The sequence shown here is derived from an EMBL/GenBank/DDBJ whole genome shotgun (WGS) entry which is preliminary data.</text>
</comment>
<sequence>MTLFPLHGALLGIWAILGAAIVIVFWLSRKNTGKDYSELVQRTKSWWVMIAIFTLCFLVSELLSIIVFALISFLALKEYFSMIPTRRADRRVLFWAYLAIPVQYFWVADAYYGMFAVFIPVYMFLFLPFASLLSQQTEGFLKAVGTLNWGLMLCVFSISHAAFLLILPPTGTNSAGGAGLLLFLLFLTQFNDVAQYTWGKLFGKRKIIPGVSPNKTWEGFLGGVGTTLVLAVLTAPILTPFSWEYAAAAGVLIALAGFVGDVTVSALKRDLGIKDAGSLIPGHGGILDRIDSLTFTAPLFFHFTRYFFY</sequence>
<dbReference type="AlphaFoldDB" id="A0A562TBW2"/>
<feature type="transmembrane region" description="Helical" evidence="8">
    <location>
        <begin position="245"/>
        <end position="264"/>
    </location>
</feature>
<keyword evidence="3 7" id="KW-0808">Transferase</keyword>
<evidence type="ECO:0000256" key="3">
    <source>
        <dbReference type="ARBA" id="ARBA00022679"/>
    </source>
</evidence>
<evidence type="ECO:0000256" key="8">
    <source>
        <dbReference type="SAM" id="Phobius"/>
    </source>
</evidence>
<reference evidence="9 10" key="1">
    <citation type="submission" date="2019-07" db="EMBL/GenBank/DDBJ databases">
        <title>Genomic Encyclopedia of Archaeal and Bacterial Type Strains, Phase II (KMG-II): from individual species to whole genera.</title>
        <authorList>
            <person name="Goeker M."/>
        </authorList>
    </citation>
    <scope>NUCLEOTIDE SEQUENCE [LARGE SCALE GENOMIC DNA]</scope>
    <source>
        <strain evidence="9 10">ATCC BAA-252</strain>
    </source>
</reference>
<comment type="pathway">
    <text evidence="7">Phospholipid metabolism; CDP-diacylglycerol biosynthesis; CDP-diacylglycerol from sn-glycerol 3-phosphate: step 3/3.</text>
</comment>
<evidence type="ECO:0000256" key="7">
    <source>
        <dbReference type="RuleBase" id="RU003938"/>
    </source>
</evidence>
<feature type="transmembrane region" description="Helical" evidence="8">
    <location>
        <begin position="112"/>
        <end position="134"/>
    </location>
</feature>
<comment type="catalytic activity">
    <reaction evidence="7">
        <text>a 1,2-diacyl-sn-glycero-3-phosphate + CTP + H(+) = a CDP-1,2-diacyl-sn-glycerol + diphosphate</text>
        <dbReference type="Rhea" id="RHEA:16229"/>
        <dbReference type="ChEBI" id="CHEBI:15378"/>
        <dbReference type="ChEBI" id="CHEBI:33019"/>
        <dbReference type="ChEBI" id="CHEBI:37563"/>
        <dbReference type="ChEBI" id="CHEBI:58332"/>
        <dbReference type="ChEBI" id="CHEBI:58608"/>
        <dbReference type="EC" id="2.7.7.41"/>
    </reaction>
</comment>
<evidence type="ECO:0000313" key="9">
    <source>
        <dbReference type="EMBL" id="TWI90410.1"/>
    </source>
</evidence>
<evidence type="ECO:0000313" key="10">
    <source>
        <dbReference type="Proteomes" id="UP000320593"/>
    </source>
</evidence>
<keyword evidence="7 9" id="KW-0548">Nucleotidyltransferase</keyword>